<dbReference type="InterPro" id="IPR023577">
    <property type="entry name" value="CYTH_domain"/>
</dbReference>
<dbReference type="Proteomes" id="UP000469185">
    <property type="component" value="Unassembled WGS sequence"/>
</dbReference>
<dbReference type="PANTHER" id="PTHR39339">
    <property type="entry name" value="SLR1444 PROTEIN"/>
    <property type="match status" value="1"/>
</dbReference>
<comment type="caution">
    <text evidence="3">The sequence shown here is derived from an EMBL/GenBank/DDBJ whole genome shotgun (WGS) entry which is preliminary data.</text>
</comment>
<protein>
    <submittedName>
        <fullName evidence="3">CYTH and CHAD domain-containing protein</fullName>
    </submittedName>
</protein>
<dbReference type="Gene3D" id="2.40.320.10">
    <property type="entry name" value="Hypothetical Protein Pfu-838710-001"/>
    <property type="match status" value="1"/>
</dbReference>
<dbReference type="RefSeq" id="WP_163817289.1">
    <property type="nucleotide sequence ID" value="NZ_JAAGOB010000003.1"/>
</dbReference>
<dbReference type="PROSITE" id="PS51708">
    <property type="entry name" value="CHAD"/>
    <property type="match status" value="1"/>
</dbReference>
<feature type="domain" description="CYTH" evidence="1">
    <location>
        <begin position="13"/>
        <end position="211"/>
    </location>
</feature>
<keyword evidence="4" id="KW-1185">Reference proteome</keyword>
<dbReference type="EMBL" id="JAAGOB010000003">
    <property type="protein sequence ID" value="NED94961.1"/>
    <property type="molecule type" value="Genomic_DNA"/>
</dbReference>
<dbReference type="InterPro" id="IPR007899">
    <property type="entry name" value="CHAD_dom"/>
</dbReference>
<dbReference type="AlphaFoldDB" id="A0A6N9YIU3"/>
<evidence type="ECO:0000259" key="2">
    <source>
        <dbReference type="PROSITE" id="PS51708"/>
    </source>
</evidence>
<dbReference type="PANTHER" id="PTHR39339:SF1">
    <property type="entry name" value="CHAD DOMAIN-CONTAINING PROTEIN"/>
    <property type="match status" value="1"/>
</dbReference>
<dbReference type="SUPFAM" id="SSF55154">
    <property type="entry name" value="CYTH-like phosphatases"/>
    <property type="match status" value="1"/>
</dbReference>
<evidence type="ECO:0000313" key="4">
    <source>
        <dbReference type="Proteomes" id="UP000469185"/>
    </source>
</evidence>
<accession>A0A6N9YIU3</accession>
<dbReference type="Gene3D" id="1.40.20.10">
    <property type="entry name" value="CHAD domain"/>
    <property type="match status" value="1"/>
</dbReference>
<dbReference type="SMART" id="SM01118">
    <property type="entry name" value="CYTH"/>
    <property type="match status" value="1"/>
</dbReference>
<gene>
    <name evidence="3" type="ORF">G1H11_06505</name>
</gene>
<dbReference type="SMART" id="SM00880">
    <property type="entry name" value="CHAD"/>
    <property type="match status" value="1"/>
</dbReference>
<name>A0A6N9YIU3_9ACTN</name>
<organism evidence="3 4">
    <name type="scientific">Phytoactinopolyspora alkaliphila</name>
    <dbReference type="NCBI Taxonomy" id="1783498"/>
    <lineage>
        <taxon>Bacteria</taxon>
        <taxon>Bacillati</taxon>
        <taxon>Actinomycetota</taxon>
        <taxon>Actinomycetes</taxon>
        <taxon>Jiangellales</taxon>
        <taxon>Jiangellaceae</taxon>
        <taxon>Phytoactinopolyspora</taxon>
    </lineage>
</organism>
<dbReference type="Pfam" id="PF01928">
    <property type="entry name" value="CYTH"/>
    <property type="match status" value="1"/>
</dbReference>
<evidence type="ECO:0000313" key="3">
    <source>
        <dbReference type="EMBL" id="NED94961.1"/>
    </source>
</evidence>
<reference evidence="3 4" key="1">
    <citation type="submission" date="2020-02" db="EMBL/GenBank/DDBJ databases">
        <authorList>
            <person name="Li X.-J."/>
            <person name="Feng X.-M."/>
        </authorList>
    </citation>
    <scope>NUCLEOTIDE SEQUENCE [LARGE SCALE GENOMIC DNA]</scope>
    <source>
        <strain evidence="3 4">CGMCC 4.7225</strain>
    </source>
</reference>
<feature type="domain" description="CHAD" evidence="2">
    <location>
        <begin position="224"/>
        <end position="508"/>
    </location>
</feature>
<dbReference type="Pfam" id="PF05235">
    <property type="entry name" value="CHAD"/>
    <property type="match status" value="1"/>
</dbReference>
<evidence type="ECO:0000259" key="1">
    <source>
        <dbReference type="PROSITE" id="PS51707"/>
    </source>
</evidence>
<dbReference type="InterPro" id="IPR033469">
    <property type="entry name" value="CYTH-like_dom_sf"/>
</dbReference>
<sequence>MTRAEPAAAPPARREAEQKFRVHGLFRLPDLHDVPGVHEVEDHGSTELESSYFDTEDLRLIREGITLRRRTGDDPGWHLNLSAADPRQGVRDEIRLPLSASAGRPPDELLRIVRAVIRGSPVRHISTLRTYRTTYLLRNANGKPVAELVDDAVHVLTGDGTVTARFRELELDERKGGKAAGRVAAALTGAGAVGGEFVAKVVRALGPAATSPPEVPDPAEPGPDDPAADTVTAYLAVQIRALRKADLAFRWAPESSEDAVHRMRVAARRLRGALRTFRPLLDSGRTVHLASELAWFARGLNELRNNDVLRARLIAHSAHLPEEVPSGPVNAFVEAALTADAAEAHAYALAILDSRRYLRLHDELVAAVHDPSFGGESGGSARDVLPALAHKVWKRLRASADSLRENAPAQEWHRVRLHAKRARYAAEAVAMSLGDDAAAFAREMRKLTDILGEHEDAHQAIDALHLLARRPPADAEIVFALGALATVEKDHALRARVRFTDAWSRTRRVGAPRTWTGG</sequence>
<dbReference type="InterPro" id="IPR038186">
    <property type="entry name" value="CHAD_dom_sf"/>
</dbReference>
<dbReference type="PROSITE" id="PS51707">
    <property type="entry name" value="CYTH"/>
    <property type="match status" value="1"/>
</dbReference>
<proteinExistence type="predicted"/>
<dbReference type="CDD" id="cd07374">
    <property type="entry name" value="CYTH-like_Pase"/>
    <property type="match status" value="1"/>
</dbReference>